<gene>
    <name evidence="6" type="primary">hslO</name>
    <name evidence="7" type="ORF">C5Q98_01230</name>
</gene>
<protein>
    <recommendedName>
        <fullName evidence="6">33 kDa chaperonin</fullName>
    </recommendedName>
    <alternativeName>
        <fullName evidence="6">Heat shock protein 33 homolog</fullName>
        <shortName evidence="6">HSP33</shortName>
    </alternativeName>
</protein>
<dbReference type="InterPro" id="IPR016154">
    <property type="entry name" value="Heat_shock_Hsp33_C"/>
</dbReference>
<dbReference type="Gene3D" id="3.90.1280.10">
    <property type="entry name" value="HSP33 redox switch-like"/>
    <property type="match status" value="1"/>
</dbReference>
<dbReference type="SUPFAM" id="SSF118352">
    <property type="entry name" value="HSP33 redox switch-like"/>
    <property type="match status" value="1"/>
</dbReference>
<dbReference type="InterPro" id="IPR016153">
    <property type="entry name" value="Heat_shock_Hsp33_N"/>
</dbReference>
<dbReference type="PANTHER" id="PTHR30111">
    <property type="entry name" value="33 KDA CHAPERONIN"/>
    <property type="match status" value="1"/>
</dbReference>
<organism evidence="7 8">
    <name type="scientific">Fastidiosipila sanguinis</name>
    <dbReference type="NCBI Taxonomy" id="236753"/>
    <lineage>
        <taxon>Bacteria</taxon>
        <taxon>Bacillati</taxon>
        <taxon>Bacillota</taxon>
        <taxon>Clostridia</taxon>
        <taxon>Eubacteriales</taxon>
        <taxon>Oscillospiraceae</taxon>
        <taxon>Fastidiosipila</taxon>
    </lineage>
</organism>
<dbReference type="Pfam" id="PF01430">
    <property type="entry name" value="HSP33"/>
    <property type="match status" value="1"/>
</dbReference>
<dbReference type="SUPFAM" id="SSF64397">
    <property type="entry name" value="Hsp33 domain"/>
    <property type="match status" value="1"/>
</dbReference>
<dbReference type="GO" id="GO:0044183">
    <property type="term" value="F:protein folding chaperone"/>
    <property type="evidence" value="ECO:0007669"/>
    <property type="project" value="TreeGrafter"/>
</dbReference>
<evidence type="ECO:0000256" key="2">
    <source>
        <dbReference type="ARBA" id="ARBA00022833"/>
    </source>
</evidence>
<keyword evidence="4 6" id="KW-0143">Chaperone</keyword>
<dbReference type="AlphaFoldDB" id="A0A2S0KLN3"/>
<evidence type="ECO:0000313" key="7">
    <source>
        <dbReference type="EMBL" id="AVM41942.1"/>
    </source>
</evidence>
<feature type="disulfide bond" description="Redox-active" evidence="6">
    <location>
        <begin position="256"/>
        <end position="258"/>
    </location>
</feature>
<comment type="subcellular location">
    <subcellularLocation>
        <location evidence="6">Cytoplasm</location>
    </subcellularLocation>
</comment>
<dbReference type="RefSeq" id="WP_106011928.1">
    <property type="nucleotide sequence ID" value="NZ_CP027226.1"/>
</dbReference>
<feature type="disulfide bond" description="Redox-active" evidence="6">
    <location>
        <begin position="289"/>
        <end position="292"/>
    </location>
</feature>
<dbReference type="GO" id="GO:0042026">
    <property type="term" value="P:protein refolding"/>
    <property type="evidence" value="ECO:0007669"/>
    <property type="project" value="TreeGrafter"/>
</dbReference>
<accession>A0A2S0KLN3</accession>
<dbReference type="NCBIfam" id="NF001033">
    <property type="entry name" value="PRK00114.1"/>
    <property type="match status" value="1"/>
</dbReference>
<comment type="similarity">
    <text evidence="6">Belongs to the HSP33 family.</text>
</comment>
<evidence type="ECO:0000256" key="5">
    <source>
        <dbReference type="ARBA" id="ARBA00023284"/>
    </source>
</evidence>
<comment type="function">
    <text evidence="6">Redox regulated molecular chaperone. Protects both thermally unfolding and oxidatively damaged proteins from irreversible aggregation. Plays an important role in the bacterial defense system toward oxidative stress.</text>
</comment>
<name>A0A2S0KLN3_9FIRM</name>
<dbReference type="KEGG" id="fsa:C5Q98_01230"/>
<dbReference type="Proteomes" id="UP000237947">
    <property type="component" value="Chromosome"/>
</dbReference>
<dbReference type="Gene3D" id="3.55.30.10">
    <property type="entry name" value="Hsp33 domain"/>
    <property type="match status" value="1"/>
</dbReference>
<dbReference type="GO" id="GO:0005737">
    <property type="term" value="C:cytoplasm"/>
    <property type="evidence" value="ECO:0007669"/>
    <property type="project" value="UniProtKB-SubCell"/>
</dbReference>
<dbReference type="InterPro" id="IPR000397">
    <property type="entry name" value="Heat_shock_Hsp33"/>
</dbReference>
<sequence>MKKLDLERILGERMSELNLHPEGDYIVRALGVNSEVRMTAIRSTETVTAASEAHDLSPIAAVALGRFMSGLQLISQDLKNPGDLLSGSIKSDGPIKGITAVANEDGTVKGYVDNPLVESVFYNDKKFNLAAAIGNGSLSITRKQAGAKPYTGSVPLISGEIAEDLTYYLYQSEQLPTILALGVLCDENGIKHAGGFMVQALPGAKPETIDYLEQRIAGFPEISYLMEEGFDPAEILNLFIGADIEYLSVKESKFYCDCSKDRMYNALLTLGAEDLLELSEDESGIELVCEFCNKVYNFTQDELKAIYSIRKEALEGN</sequence>
<keyword evidence="3 6" id="KW-1015">Disulfide bond</keyword>
<dbReference type="PIRSF" id="PIRSF005261">
    <property type="entry name" value="Heat_shock_Hsp33"/>
    <property type="match status" value="1"/>
</dbReference>
<dbReference type="CDD" id="cd00498">
    <property type="entry name" value="Hsp33"/>
    <property type="match status" value="1"/>
</dbReference>
<comment type="PTM">
    <text evidence="6">Under oxidizing conditions two disulfide bonds are formed involving the reactive cysteines. Under reducing conditions zinc is bound to the reactive cysteines and the protein is inactive.</text>
</comment>
<dbReference type="OrthoDB" id="9776534at2"/>
<dbReference type="HAMAP" id="MF_00117">
    <property type="entry name" value="HslO"/>
    <property type="match status" value="1"/>
</dbReference>
<evidence type="ECO:0000256" key="6">
    <source>
        <dbReference type="HAMAP-Rule" id="MF_00117"/>
    </source>
</evidence>
<keyword evidence="8" id="KW-1185">Reference proteome</keyword>
<evidence type="ECO:0000313" key="8">
    <source>
        <dbReference type="Proteomes" id="UP000237947"/>
    </source>
</evidence>
<keyword evidence="1 6" id="KW-0963">Cytoplasm</keyword>
<proteinExistence type="inferred from homology"/>
<dbReference type="PANTHER" id="PTHR30111:SF1">
    <property type="entry name" value="33 KDA CHAPERONIN"/>
    <property type="match status" value="1"/>
</dbReference>
<keyword evidence="2 6" id="KW-0862">Zinc</keyword>
<evidence type="ECO:0000256" key="4">
    <source>
        <dbReference type="ARBA" id="ARBA00023186"/>
    </source>
</evidence>
<keyword evidence="5 6" id="KW-0676">Redox-active center</keyword>
<evidence type="ECO:0000256" key="1">
    <source>
        <dbReference type="ARBA" id="ARBA00022490"/>
    </source>
</evidence>
<dbReference type="GO" id="GO:0051082">
    <property type="term" value="F:unfolded protein binding"/>
    <property type="evidence" value="ECO:0007669"/>
    <property type="project" value="UniProtKB-UniRule"/>
</dbReference>
<dbReference type="EMBL" id="CP027226">
    <property type="protein sequence ID" value="AVM41942.1"/>
    <property type="molecule type" value="Genomic_DNA"/>
</dbReference>
<evidence type="ECO:0000256" key="3">
    <source>
        <dbReference type="ARBA" id="ARBA00023157"/>
    </source>
</evidence>
<reference evidence="8" key="1">
    <citation type="submission" date="2018-02" db="EMBL/GenBank/DDBJ databases">
        <authorList>
            <person name="Holder M.E."/>
            <person name="Ajami N.J."/>
            <person name="Petrosino J.F."/>
        </authorList>
    </citation>
    <scope>NUCLEOTIDE SEQUENCE [LARGE SCALE GENOMIC DNA]</scope>
    <source>
        <strain evidence="8">CCUG 47711</strain>
    </source>
</reference>